<keyword evidence="1" id="KW-1133">Transmembrane helix</keyword>
<dbReference type="Proteomes" id="UP000054538">
    <property type="component" value="Unassembled WGS sequence"/>
</dbReference>
<evidence type="ECO:0000256" key="2">
    <source>
        <dbReference type="SAM" id="SignalP"/>
    </source>
</evidence>
<accession>A0A0D0DCI5</accession>
<dbReference type="AlphaFoldDB" id="A0A0D0DCI5"/>
<gene>
    <name evidence="3" type="ORF">PAXRUDRAFT_154967</name>
</gene>
<reference evidence="3 4" key="1">
    <citation type="submission" date="2014-04" db="EMBL/GenBank/DDBJ databases">
        <authorList>
            <consortium name="DOE Joint Genome Institute"/>
            <person name="Kuo A."/>
            <person name="Kohler A."/>
            <person name="Jargeat P."/>
            <person name="Nagy L.G."/>
            <person name="Floudas D."/>
            <person name="Copeland A."/>
            <person name="Barry K.W."/>
            <person name="Cichocki N."/>
            <person name="Veneault-Fourrey C."/>
            <person name="LaButti K."/>
            <person name="Lindquist E.A."/>
            <person name="Lipzen A."/>
            <person name="Lundell T."/>
            <person name="Morin E."/>
            <person name="Murat C."/>
            <person name="Sun H."/>
            <person name="Tunlid A."/>
            <person name="Henrissat B."/>
            <person name="Grigoriev I.V."/>
            <person name="Hibbett D.S."/>
            <person name="Martin F."/>
            <person name="Nordberg H.P."/>
            <person name="Cantor M.N."/>
            <person name="Hua S.X."/>
        </authorList>
    </citation>
    <scope>NUCLEOTIDE SEQUENCE [LARGE SCALE GENOMIC DNA]</scope>
    <source>
        <strain evidence="3 4">Ve08.2h10</strain>
    </source>
</reference>
<sequence length="201" mass="21088">MLTFASTLVLFLFAIGVPTTQRLREITATRNEAQWKEFKSTLLFRLGNVNVVGSLILASTAAFLTTQPGTFMADWSRPLPYLAFITAVCLAGNGVGCGTFLLLVLTDAQAGSIRQLSRHPRELGLVLALIALPTILIGAAGIAIAIALVGAVWCGDSVAAKAGAMVTAVLMVVGTGLFFWCFSWVARTGGQAELGEGTQLA</sequence>
<evidence type="ECO:0000256" key="1">
    <source>
        <dbReference type="SAM" id="Phobius"/>
    </source>
</evidence>
<organism evidence="3 4">
    <name type="scientific">Paxillus rubicundulus Ve08.2h10</name>
    <dbReference type="NCBI Taxonomy" id="930991"/>
    <lineage>
        <taxon>Eukaryota</taxon>
        <taxon>Fungi</taxon>
        <taxon>Dikarya</taxon>
        <taxon>Basidiomycota</taxon>
        <taxon>Agaricomycotina</taxon>
        <taxon>Agaricomycetes</taxon>
        <taxon>Agaricomycetidae</taxon>
        <taxon>Boletales</taxon>
        <taxon>Paxilineae</taxon>
        <taxon>Paxillaceae</taxon>
        <taxon>Paxillus</taxon>
    </lineage>
</organism>
<dbReference type="OrthoDB" id="3253189at2759"/>
<keyword evidence="1" id="KW-0472">Membrane</keyword>
<feature type="transmembrane region" description="Helical" evidence="1">
    <location>
        <begin position="46"/>
        <end position="66"/>
    </location>
</feature>
<evidence type="ECO:0000313" key="3">
    <source>
        <dbReference type="EMBL" id="KIK81901.1"/>
    </source>
</evidence>
<reference evidence="4" key="2">
    <citation type="submission" date="2015-01" db="EMBL/GenBank/DDBJ databases">
        <title>Evolutionary Origins and Diversification of the Mycorrhizal Mutualists.</title>
        <authorList>
            <consortium name="DOE Joint Genome Institute"/>
            <consortium name="Mycorrhizal Genomics Consortium"/>
            <person name="Kohler A."/>
            <person name="Kuo A."/>
            <person name="Nagy L.G."/>
            <person name="Floudas D."/>
            <person name="Copeland A."/>
            <person name="Barry K.W."/>
            <person name="Cichocki N."/>
            <person name="Veneault-Fourrey C."/>
            <person name="LaButti K."/>
            <person name="Lindquist E.A."/>
            <person name="Lipzen A."/>
            <person name="Lundell T."/>
            <person name="Morin E."/>
            <person name="Murat C."/>
            <person name="Riley R."/>
            <person name="Ohm R."/>
            <person name="Sun H."/>
            <person name="Tunlid A."/>
            <person name="Henrissat B."/>
            <person name="Grigoriev I.V."/>
            <person name="Hibbett D.S."/>
            <person name="Martin F."/>
        </authorList>
    </citation>
    <scope>NUCLEOTIDE SEQUENCE [LARGE SCALE GENOMIC DNA]</scope>
    <source>
        <strain evidence="4">Ve08.2h10</strain>
    </source>
</reference>
<feature type="transmembrane region" description="Helical" evidence="1">
    <location>
        <begin position="165"/>
        <end position="186"/>
    </location>
</feature>
<dbReference type="InParanoid" id="A0A0D0DCI5"/>
<protein>
    <submittedName>
        <fullName evidence="3">Uncharacterized protein</fullName>
    </submittedName>
</protein>
<feature type="transmembrane region" description="Helical" evidence="1">
    <location>
        <begin position="125"/>
        <end position="153"/>
    </location>
</feature>
<feature type="chain" id="PRO_5002220756" evidence="2">
    <location>
        <begin position="23"/>
        <end position="201"/>
    </location>
</feature>
<name>A0A0D0DCI5_9AGAM</name>
<feature type="signal peptide" evidence="2">
    <location>
        <begin position="1"/>
        <end position="22"/>
    </location>
</feature>
<keyword evidence="4" id="KW-1185">Reference proteome</keyword>
<feature type="transmembrane region" description="Helical" evidence="1">
    <location>
        <begin position="78"/>
        <end position="105"/>
    </location>
</feature>
<keyword evidence="1" id="KW-0812">Transmembrane</keyword>
<keyword evidence="2" id="KW-0732">Signal</keyword>
<dbReference type="HOGENOM" id="CLU_099526_1_0_1"/>
<dbReference type="EMBL" id="KN825711">
    <property type="protein sequence ID" value="KIK81901.1"/>
    <property type="molecule type" value="Genomic_DNA"/>
</dbReference>
<proteinExistence type="predicted"/>
<evidence type="ECO:0000313" key="4">
    <source>
        <dbReference type="Proteomes" id="UP000054538"/>
    </source>
</evidence>